<dbReference type="InterPro" id="IPR029063">
    <property type="entry name" value="SAM-dependent_MTases_sf"/>
</dbReference>
<protein>
    <submittedName>
        <fullName evidence="1">S-adenosyl methyltransferase</fullName>
    </submittedName>
</protein>
<dbReference type="EMBL" id="JAMTCK010000007">
    <property type="protein sequence ID" value="MCP2166331.1"/>
    <property type="molecule type" value="Genomic_DNA"/>
</dbReference>
<keyword evidence="2" id="KW-1185">Reference proteome</keyword>
<dbReference type="AlphaFoldDB" id="A0AAE3GDK2"/>
<dbReference type="Pfam" id="PF04672">
    <property type="entry name" value="Methyltransf_19"/>
    <property type="match status" value="1"/>
</dbReference>
<dbReference type="SUPFAM" id="SSF53335">
    <property type="entry name" value="S-adenosyl-L-methionine-dependent methyltransferases"/>
    <property type="match status" value="1"/>
</dbReference>
<accession>A0AAE3GDK2</accession>
<dbReference type="RefSeq" id="WP_253772121.1">
    <property type="nucleotide sequence ID" value="NZ_JAMTCK010000007.1"/>
</dbReference>
<evidence type="ECO:0000313" key="2">
    <source>
        <dbReference type="Proteomes" id="UP001206128"/>
    </source>
</evidence>
<name>A0AAE3GDK2_9PSEU</name>
<comment type="caution">
    <text evidence="1">The sequence shown here is derived from an EMBL/GenBank/DDBJ whole genome shotgun (WGS) entry which is preliminary data.</text>
</comment>
<proteinExistence type="predicted"/>
<reference evidence="1" key="1">
    <citation type="submission" date="2022-06" db="EMBL/GenBank/DDBJ databases">
        <title>Genomic Encyclopedia of Archaeal and Bacterial Type Strains, Phase II (KMG-II): from individual species to whole genera.</title>
        <authorList>
            <person name="Goeker M."/>
        </authorList>
    </citation>
    <scope>NUCLEOTIDE SEQUENCE</scope>
    <source>
        <strain evidence="1">DSM 43935</strain>
    </source>
</reference>
<dbReference type="InterPro" id="IPR006764">
    <property type="entry name" value="SAM_dep_MeTrfase_SAV2177_type"/>
</dbReference>
<keyword evidence="1" id="KW-0489">Methyltransferase</keyword>
<organism evidence="1 2">
    <name type="scientific">Goodfellowiella coeruleoviolacea</name>
    <dbReference type="NCBI Taxonomy" id="334858"/>
    <lineage>
        <taxon>Bacteria</taxon>
        <taxon>Bacillati</taxon>
        <taxon>Actinomycetota</taxon>
        <taxon>Actinomycetes</taxon>
        <taxon>Pseudonocardiales</taxon>
        <taxon>Pseudonocardiaceae</taxon>
        <taxon>Goodfellowiella</taxon>
    </lineage>
</organism>
<sequence length="283" mass="31026">METWPTRLPKGVDINQPSAARVYDYYLGGACNFAADRDLARRAAEAVPWVRDLARANRSFLGRVVRFMVESGIRQFLDIGSGVPTLGNVHEIAQSVDPSCRVVYVDNEPVAVAHSELLLEGNELATVVQGDLRDPDGVLGDARTTALLDFDEPIGLLMVALLHFLRDDEDPAGIIERYRRRLAPGSFFALSHGTADVFPERMGELVEFYRSSSNPVTLRGKAEVERLFTGFDLVEPGLVWTAQWRPEFPENVGEHPERCAVYAGVGVKAAGAVASSPAESRTT</sequence>
<evidence type="ECO:0000313" key="1">
    <source>
        <dbReference type="EMBL" id="MCP2166331.1"/>
    </source>
</evidence>
<dbReference type="GO" id="GO:0032259">
    <property type="term" value="P:methylation"/>
    <property type="evidence" value="ECO:0007669"/>
    <property type="project" value="UniProtKB-KW"/>
</dbReference>
<dbReference type="Proteomes" id="UP001206128">
    <property type="component" value="Unassembled WGS sequence"/>
</dbReference>
<gene>
    <name evidence="1" type="ORF">LX83_003199</name>
</gene>
<dbReference type="Gene3D" id="3.40.50.150">
    <property type="entry name" value="Vaccinia Virus protein VP39"/>
    <property type="match status" value="1"/>
</dbReference>
<dbReference type="PIRSF" id="PIRSF017393">
    <property type="entry name" value="MTase_SAV2177"/>
    <property type="match status" value="1"/>
</dbReference>
<dbReference type="CDD" id="cd02440">
    <property type="entry name" value="AdoMet_MTases"/>
    <property type="match status" value="1"/>
</dbReference>
<keyword evidence="1" id="KW-0808">Transferase</keyword>
<dbReference type="GO" id="GO:0008168">
    <property type="term" value="F:methyltransferase activity"/>
    <property type="evidence" value="ECO:0007669"/>
    <property type="project" value="UniProtKB-KW"/>
</dbReference>